<dbReference type="Proteomes" id="UP001320702">
    <property type="component" value="Unassembled WGS sequence"/>
</dbReference>
<reference evidence="2 3" key="1">
    <citation type="submission" date="2022-04" db="EMBL/GenBank/DDBJ databases">
        <title>Paracoccus sp. YLB-12 draft genome sequence.</title>
        <authorList>
            <person name="Yu L."/>
        </authorList>
    </citation>
    <scope>NUCLEOTIDE SEQUENCE [LARGE SCALE GENOMIC DNA]</scope>
    <source>
        <strain evidence="2 3">YLB-12</strain>
    </source>
</reference>
<evidence type="ECO:0000313" key="3">
    <source>
        <dbReference type="Proteomes" id="UP001320702"/>
    </source>
</evidence>
<comment type="caution">
    <text evidence="2">The sequence shown here is derived from an EMBL/GenBank/DDBJ whole genome shotgun (WGS) entry which is preliminary data.</text>
</comment>
<keyword evidence="1" id="KW-0472">Membrane</keyword>
<keyword evidence="1" id="KW-1133">Transmembrane helix</keyword>
<feature type="transmembrane region" description="Helical" evidence="1">
    <location>
        <begin position="18"/>
        <end position="37"/>
    </location>
</feature>
<protein>
    <submittedName>
        <fullName evidence="2">Uncharacterized protein</fullName>
    </submittedName>
</protein>
<dbReference type="RefSeq" id="WP_260277258.1">
    <property type="nucleotide sequence ID" value="NZ_JANAVZ010000005.1"/>
</dbReference>
<evidence type="ECO:0000313" key="2">
    <source>
        <dbReference type="EMBL" id="MCT4333385.1"/>
    </source>
</evidence>
<keyword evidence="3" id="KW-1185">Reference proteome</keyword>
<name>A0ABT2KA20_9RHOB</name>
<evidence type="ECO:0000256" key="1">
    <source>
        <dbReference type="SAM" id="Phobius"/>
    </source>
</evidence>
<gene>
    <name evidence="2" type="ORF">MU516_10975</name>
</gene>
<sequence>MAAIRIRRIQGLSRGERIAVGIALIAIAAYFLLLRHLDGRAEIYFRDLRENDPATYLTNLREAQGFETYLAEYAVLEGFDEFRPQTPGFLVGRWTMRESPLRLTPGQGPDVCSDPAVFEYGLYMSPEAAQTSTPVQYRLQGTDVLMRDYSDRIYPISLIAYGAQLDHLEFTPPGREAPVYAYLCGR</sequence>
<dbReference type="EMBL" id="JANAVZ010000005">
    <property type="protein sequence ID" value="MCT4333385.1"/>
    <property type="molecule type" value="Genomic_DNA"/>
</dbReference>
<accession>A0ABT2KA20</accession>
<organism evidence="2 3">
    <name type="scientific">Paracoccus maritimus</name>
    <dbReference type="NCBI Taxonomy" id="2933292"/>
    <lineage>
        <taxon>Bacteria</taxon>
        <taxon>Pseudomonadati</taxon>
        <taxon>Pseudomonadota</taxon>
        <taxon>Alphaproteobacteria</taxon>
        <taxon>Rhodobacterales</taxon>
        <taxon>Paracoccaceae</taxon>
        <taxon>Paracoccus</taxon>
    </lineage>
</organism>
<keyword evidence="1" id="KW-0812">Transmembrane</keyword>
<proteinExistence type="predicted"/>